<organism evidence="2 6">
    <name type="scientific">Candidatus Iainarchaeum sp</name>
    <dbReference type="NCBI Taxonomy" id="3101447"/>
    <lineage>
        <taxon>Archaea</taxon>
        <taxon>Candidatus Iainarchaeota</taxon>
        <taxon>Candidatus Iainarchaeia</taxon>
        <taxon>Candidatus Iainarchaeales</taxon>
        <taxon>Candidatus Iainarchaeaceae</taxon>
        <taxon>Candidatus Iainarchaeum</taxon>
    </lineage>
</organism>
<dbReference type="EMBL" id="DUFJ01000110">
    <property type="protein sequence ID" value="HIH33587.1"/>
    <property type="molecule type" value="Genomic_DNA"/>
</dbReference>
<evidence type="ECO:0000313" key="5">
    <source>
        <dbReference type="Proteomes" id="UP000527315"/>
    </source>
</evidence>
<comment type="caution">
    <text evidence="2">The sequence shown here is derived from an EMBL/GenBank/DDBJ whole genome shotgun (WGS) entry which is preliminary data.</text>
</comment>
<dbReference type="Proteomes" id="UP000590964">
    <property type="component" value="Unassembled WGS sequence"/>
</dbReference>
<reference evidence="4" key="3">
    <citation type="submission" date="2021-05" db="EMBL/GenBank/DDBJ databases">
        <title>Protein family content uncovers lineage relationships and bacterial pathway maintenance mechanisms in DPANN archaea.</title>
        <authorList>
            <person name="Castelle C.J."/>
            <person name="Meheust R."/>
            <person name="Jaffe A.L."/>
            <person name="Seitz K."/>
            <person name="Gong X."/>
            <person name="Baker B.J."/>
            <person name="Banfield J.F."/>
        </authorList>
    </citation>
    <scope>NUCLEOTIDE SEQUENCE</scope>
    <source>
        <strain evidence="4">RIFCSPLOWO2_01_FULL_43_13</strain>
    </source>
</reference>
<dbReference type="InterPro" id="IPR015947">
    <property type="entry name" value="PUA-like_sf"/>
</dbReference>
<dbReference type="EMBL" id="JAGVWB010000032">
    <property type="protein sequence ID" value="MBS3058686.1"/>
    <property type="molecule type" value="Genomic_DNA"/>
</dbReference>
<protein>
    <submittedName>
        <fullName evidence="2">DUF3850 domain-containing protein</fullName>
    </submittedName>
</protein>
<reference evidence="4" key="2">
    <citation type="submission" date="2021-03" db="EMBL/GenBank/DDBJ databases">
        <authorList>
            <person name="Jaffe A."/>
        </authorList>
    </citation>
    <scope>NUCLEOTIDE SEQUENCE</scope>
    <source>
        <strain evidence="4">RIFCSPLOWO2_01_FULL_43_13</strain>
    </source>
</reference>
<gene>
    <name evidence="2" type="ORF">HA222_04395</name>
    <name evidence="3" type="ORF">HA227_05055</name>
    <name evidence="4" type="ORF">J4478_04790</name>
</gene>
<dbReference type="Gene3D" id="2.30.130.30">
    <property type="entry name" value="Hypothetical protein"/>
    <property type="match status" value="1"/>
</dbReference>
<evidence type="ECO:0000313" key="6">
    <source>
        <dbReference type="Proteomes" id="UP000590964"/>
    </source>
</evidence>
<dbReference type="InterPro" id="IPR039440">
    <property type="entry name" value="DUF3850"/>
</dbReference>
<accession>A0A7J4K145</accession>
<evidence type="ECO:0000313" key="2">
    <source>
        <dbReference type="EMBL" id="HIH21867.1"/>
    </source>
</evidence>
<feature type="domain" description="DUF3850" evidence="1">
    <location>
        <begin position="6"/>
        <end position="63"/>
    </location>
</feature>
<dbReference type="EMBL" id="DUFW01000078">
    <property type="protein sequence ID" value="HIH21867.1"/>
    <property type="molecule type" value="Genomic_DNA"/>
</dbReference>
<dbReference type="Pfam" id="PF12961">
    <property type="entry name" value="DUF3850"/>
    <property type="match status" value="1"/>
</dbReference>
<dbReference type="AlphaFoldDB" id="A0A7J4K145"/>
<evidence type="ECO:0000259" key="1">
    <source>
        <dbReference type="Pfam" id="PF12961"/>
    </source>
</evidence>
<dbReference type="SUPFAM" id="SSF88697">
    <property type="entry name" value="PUA domain-like"/>
    <property type="match status" value="1"/>
</dbReference>
<name>A0A7J4K145_9ARCH</name>
<proteinExistence type="predicted"/>
<evidence type="ECO:0000313" key="4">
    <source>
        <dbReference type="EMBL" id="MBS3058686.1"/>
    </source>
</evidence>
<dbReference type="Proteomes" id="UP000527315">
    <property type="component" value="Unassembled WGS sequence"/>
</dbReference>
<reference evidence="2 5" key="1">
    <citation type="journal article" date="2020" name="bioRxiv">
        <title>A rank-normalized archaeal taxonomy based on genome phylogeny resolves widespread incomplete and uneven classifications.</title>
        <authorList>
            <person name="Rinke C."/>
            <person name="Chuvochina M."/>
            <person name="Mussig A.J."/>
            <person name="Chaumeil P.-A."/>
            <person name="Waite D.W."/>
            <person name="Whitman W.B."/>
            <person name="Parks D.H."/>
            <person name="Hugenholtz P."/>
        </authorList>
    </citation>
    <scope>NUCLEOTIDE SEQUENCE</scope>
    <source>
        <strain evidence="2">UBA10191</strain>
    </source>
</reference>
<evidence type="ECO:0000313" key="3">
    <source>
        <dbReference type="EMBL" id="HIH33587.1"/>
    </source>
</evidence>
<dbReference type="Proteomes" id="UP000680185">
    <property type="component" value="Unassembled WGS sequence"/>
</dbReference>
<sequence>MIVEKKCWPELFERVLNGEKKADIRIADFNIKAGDVLMFKEYNPKTKTFTGRKIEKKVSRVNKVDILKMHSAKELRKNGLLLIELD</sequence>